<sequence>MEASVTTDKPTGVDLARVALAAAKKAAKERGAHTSAKRTVKRRPATRGDGREPMGLGSALAQLVTERGWEAPAAGGSVIDRWHTIVTPDIADNLRAVAYDPHTGRLDLLPATQAWATQARLISAQLIRQANSAVGTTTVRQIRVLPAGSRRTPAAEVPAEPAAPIARGEIRTRETASDGYRQAQAAISPVLAEPTGGPVRTRDDGCDGYQQARALIRTLPATPAEPTPVRTRDDGCDGYRKALANIGAPVPDLEQPKAQAHTRKSAGYQLARRAHLEGKSRSRARTT</sequence>
<proteinExistence type="predicted"/>
<feature type="compositionally biased region" description="Basic residues" evidence="1">
    <location>
        <begin position="35"/>
        <end position="45"/>
    </location>
</feature>
<dbReference type="PANTHER" id="PTHR36456">
    <property type="entry name" value="UPF0232 PROTEIN SCO3875"/>
    <property type="match status" value="1"/>
</dbReference>
<dbReference type="Proteomes" id="UP000305921">
    <property type="component" value="Unassembled WGS sequence"/>
</dbReference>
<feature type="region of interest" description="Disordered" evidence="1">
    <location>
        <begin position="247"/>
        <end position="287"/>
    </location>
</feature>
<dbReference type="PANTHER" id="PTHR36456:SF1">
    <property type="entry name" value="UPF0232 PROTEIN SCO3875"/>
    <property type="match status" value="1"/>
</dbReference>
<name>A0A5R9DTF5_9ACTN</name>
<reference evidence="2 3" key="1">
    <citation type="submission" date="2019-05" db="EMBL/GenBank/DDBJ databases">
        <title>Streptomyces marianii sp. nov., a novel marine actinomycete from southern coast of India.</title>
        <authorList>
            <person name="Iniyan A.M."/>
            <person name="Wink J."/>
            <person name="Ramprasad E."/>
            <person name="Ramana C.V."/>
            <person name="Bunk B."/>
            <person name="Sproer C."/>
            <person name="Joseph F.-J.R.S."/>
            <person name="Vincent S.G.P."/>
        </authorList>
    </citation>
    <scope>NUCLEOTIDE SEQUENCE [LARGE SCALE GENOMIC DNA]</scope>
    <source>
        <strain evidence="2 3">ICN19</strain>
    </source>
</reference>
<dbReference type="EMBL" id="VAWE01000002">
    <property type="protein sequence ID" value="TLQ39386.1"/>
    <property type="molecule type" value="Genomic_DNA"/>
</dbReference>
<keyword evidence="3" id="KW-1185">Reference proteome</keyword>
<dbReference type="InterPro" id="IPR007922">
    <property type="entry name" value="DciA-like"/>
</dbReference>
<accession>A0A5R9DTF5</accession>
<organism evidence="2 3">
    <name type="scientific">Streptomyces marianii</name>
    <dbReference type="NCBI Taxonomy" id="1817406"/>
    <lineage>
        <taxon>Bacteria</taxon>
        <taxon>Bacillati</taxon>
        <taxon>Actinomycetota</taxon>
        <taxon>Actinomycetes</taxon>
        <taxon>Kitasatosporales</taxon>
        <taxon>Streptomycetaceae</taxon>
        <taxon>Streptomyces</taxon>
    </lineage>
</organism>
<gene>
    <name evidence="2" type="ORF">FEF34_39080</name>
</gene>
<dbReference type="OrthoDB" id="4266526at2"/>
<evidence type="ECO:0000313" key="3">
    <source>
        <dbReference type="Proteomes" id="UP000305921"/>
    </source>
</evidence>
<protein>
    <submittedName>
        <fullName evidence="2">DUF721 domain-containing protein</fullName>
    </submittedName>
</protein>
<evidence type="ECO:0000256" key="1">
    <source>
        <dbReference type="SAM" id="MobiDB-lite"/>
    </source>
</evidence>
<dbReference type="Pfam" id="PF05258">
    <property type="entry name" value="DciA"/>
    <property type="match status" value="1"/>
</dbReference>
<evidence type="ECO:0000313" key="2">
    <source>
        <dbReference type="EMBL" id="TLQ39386.1"/>
    </source>
</evidence>
<comment type="caution">
    <text evidence="2">The sequence shown here is derived from an EMBL/GenBank/DDBJ whole genome shotgun (WGS) entry which is preliminary data.</text>
</comment>
<dbReference type="AlphaFoldDB" id="A0A5R9DTF5"/>
<feature type="region of interest" description="Disordered" evidence="1">
    <location>
        <begin position="24"/>
        <end position="55"/>
    </location>
</feature>